<dbReference type="Proteomes" id="UP001295423">
    <property type="component" value="Unassembled WGS sequence"/>
</dbReference>
<comment type="caution">
    <text evidence="1">The sequence shown here is derived from an EMBL/GenBank/DDBJ whole genome shotgun (WGS) entry which is preliminary data.</text>
</comment>
<reference evidence="1" key="1">
    <citation type="submission" date="2023-08" db="EMBL/GenBank/DDBJ databases">
        <authorList>
            <person name="Audoor S."/>
            <person name="Bilcke G."/>
        </authorList>
    </citation>
    <scope>NUCLEOTIDE SEQUENCE</scope>
</reference>
<sequence>MKTRLLQAKILGSLLHFSRFNHLVSCFSSRHFNHNIVLHRRSATGTSIFVKADQDSFEVEEQIGNGFISEIFQVFIEDTDAYGIMYNGNYLKFYDRALYSSPEAHSVLSPRKEWSIISLEDQKFIGSPSLGSQFVIQGTLKQAPSDDASTWDLKMTSPDGSQTFNSVSNLSVATPAESTGTSYFNFVQLQEVPAFEIKGTKGATNSFIIFRDELDTQLMSQLPLRIVLNLFERARSNLLGGPDELKRLKEDHDIVVVVTKISDCSLVDEGYILSPGHTVQVDTQSVIKRKGMIIDCFQTLKSSCGKRLAQGKITLMMISKTTERPTSKLPEWVMEKLTGETISQQTS</sequence>
<dbReference type="Gene3D" id="3.10.129.10">
    <property type="entry name" value="Hotdog Thioesterase"/>
    <property type="match status" value="2"/>
</dbReference>
<evidence type="ECO:0000313" key="2">
    <source>
        <dbReference type="Proteomes" id="UP001295423"/>
    </source>
</evidence>
<keyword evidence="2" id="KW-1185">Reference proteome</keyword>
<organism evidence="1 2">
    <name type="scientific">Cylindrotheca closterium</name>
    <dbReference type="NCBI Taxonomy" id="2856"/>
    <lineage>
        <taxon>Eukaryota</taxon>
        <taxon>Sar</taxon>
        <taxon>Stramenopiles</taxon>
        <taxon>Ochrophyta</taxon>
        <taxon>Bacillariophyta</taxon>
        <taxon>Bacillariophyceae</taxon>
        <taxon>Bacillariophycidae</taxon>
        <taxon>Bacillariales</taxon>
        <taxon>Bacillariaceae</taxon>
        <taxon>Cylindrotheca</taxon>
    </lineage>
</organism>
<dbReference type="InterPro" id="IPR029069">
    <property type="entry name" value="HotDog_dom_sf"/>
</dbReference>
<gene>
    <name evidence="1" type="ORF">CYCCA115_LOCUS22648</name>
</gene>
<accession>A0AAD2GAI6</accession>
<name>A0AAD2GAI6_9STRA</name>
<proteinExistence type="predicted"/>
<dbReference type="SUPFAM" id="SSF54637">
    <property type="entry name" value="Thioesterase/thiol ester dehydrase-isomerase"/>
    <property type="match status" value="1"/>
</dbReference>
<evidence type="ECO:0000313" key="1">
    <source>
        <dbReference type="EMBL" id="CAJ1967172.1"/>
    </source>
</evidence>
<dbReference type="EMBL" id="CAKOGP040002314">
    <property type="protein sequence ID" value="CAJ1967172.1"/>
    <property type="molecule type" value="Genomic_DNA"/>
</dbReference>
<dbReference type="AlphaFoldDB" id="A0AAD2GAI6"/>
<protein>
    <submittedName>
        <fullName evidence="1">Uncharacterized protein</fullName>
    </submittedName>
</protein>